<keyword evidence="4" id="KW-0238">DNA-binding</keyword>
<evidence type="ECO:0000313" key="9">
    <source>
        <dbReference type="EMBL" id="CAK7228329.1"/>
    </source>
</evidence>
<dbReference type="InterPro" id="IPR036864">
    <property type="entry name" value="Zn2-C6_fun-type_DNA-bd_sf"/>
</dbReference>
<evidence type="ECO:0000256" key="1">
    <source>
        <dbReference type="ARBA" id="ARBA00004123"/>
    </source>
</evidence>
<keyword evidence="6" id="KW-0539">Nucleus</keyword>
<evidence type="ECO:0000256" key="7">
    <source>
        <dbReference type="SAM" id="MobiDB-lite"/>
    </source>
</evidence>
<dbReference type="PANTHER" id="PTHR37534:SF7">
    <property type="entry name" value="TRANSCRIPTIONAL ACTIVATOR PROTEIN UGA3"/>
    <property type="match status" value="1"/>
</dbReference>
<comment type="subcellular location">
    <subcellularLocation>
        <location evidence="1">Nucleus</location>
    </subcellularLocation>
</comment>
<reference evidence="9 10" key="1">
    <citation type="submission" date="2024-01" db="EMBL/GenBank/DDBJ databases">
        <authorList>
            <person name="Allen C."/>
            <person name="Tagirdzhanova G."/>
        </authorList>
    </citation>
    <scope>NUCLEOTIDE SEQUENCE [LARGE SCALE GENOMIC DNA]</scope>
</reference>
<dbReference type="PROSITE" id="PS00463">
    <property type="entry name" value="ZN2_CY6_FUNGAL_1"/>
    <property type="match status" value="1"/>
</dbReference>
<dbReference type="Pfam" id="PF00172">
    <property type="entry name" value="Zn_clus"/>
    <property type="match status" value="1"/>
</dbReference>
<evidence type="ECO:0000313" key="10">
    <source>
        <dbReference type="Proteomes" id="UP001642405"/>
    </source>
</evidence>
<feature type="region of interest" description="Disordered" evidence="7">
    <location>
        <begin position="189"/>
        <end position="211"/>
    </location>
</feature>
<dbReference type="CDD" id="cd00067">
    <property type="entry name" value="GAL4"/>
    <property type="match status" value="1"/>
</dbReference>
<proteinExistence type="predicted"/>
<dbReference type="InterPro" id="IPR021858">
    <property type="entry name" value="Fun_TF"/>
</dbReference>
<gene>
    <name evidence="9" type="ORF">SCUCBS95973_006843</name>
</gene>
<keyword evidence="3" id="KW-0805">Transcription regulation</keyword>
<feature type="region of interest" description="Disordered" evidence="7">
    <location>
        <begin position="61"/>
        <end position="94"/>
    </location>
</feature>
<dbReference type="SMART" id="SM00066">
    <property type="entry name" value="GAL4"/>
    <property type="match status" value="1"/>
</dbReference>
<evidence type="ECO:0000256" key="2">
    <source>
        <dbReference type="ARBA" id="ARBA00022833"/>
    </source>
</evidence>
<dbReference type="Proteomes" id="UP001642405">
    <property type="component" value="Unassembled WGS sequence"/>
</dbReference>
<sequence length="641" mass="70268">MIQPRKKRSKAGCYTCRQRKVRCNEQRPACSACLRLHLTCIFPAAVDLEAQAARAARMARTASIVPRRRHPPPPEPPKQARLDLPRSSFSSSSTTSSTVLSAATTLGSLSALPVDDVCHSSTSGSAVAASEYQQLSSPWWSSLGEGLLDVNWLECWVPELDDKFLSDPSYGVGLGTSIAASDLLQQPLPSTDVVPPAPPSPTSTNTPARGRNVTLRPEDRPVLHHFTTTMVRFCILRNCMHDNLYSYILLNMGMFHSTLFDAMMAWSALHLAHVQKLSNSSAEARYTRAYTALIEDLGHGVAPSLLLATAWFLLQYQLILAESVESFCELIDLSAEVARAELQNHDAETAMHRIGPVGSLILVWMSFRDSQAAHLGLGGRLLGCLKTYPYIYELVNASSVSNEGSGHSSPDIVFMEQEQIRKQISGHGKASEMQNCMKLSFQNVTVAGQIKFLGRSNGPGPLGNSTAWEAVRANLSLLRQDIELDNTEAARAALGVAMGNLAAMPVVEPIHYNRLLLLAAYYTSVIQYHNNAPAEPSSDSELLPPEQCADRMIRLCQRVEAARPNSPQGIWPTHALIAGTTTRDPIYQAWALHTFEKAEKWGAHIVKARVLLDAVVRKQNATGERADIVEVMRHTTGVFIF</sequence>
<organism evidence="9 10">
    <name type="scientific">Sporothrix curviconia</name>
    <dbReference type="NCBI Taxonomy" id="1260050"/>
    <lineage>
        <taxon>Eukaryota</taxon>
        <taxon>Fungi</taxon>
        <taxon>Dikarya</taxon>
        <taxon>Ascomycota</taxon>
        <taxon>Pezizomycotina</taxon>
        <taxon>Sordariomycetes</taxon>
        <taxon>Sordariomycetidae</taxon>
        <taxon>Ophiostomatales</taxon>
        <taxon>Ophiostomataceae</taxon>
        <taxon>Sporothrix</taxon>
    </lineage>
</organism>
<dbReference type="EMBL" id="CAWUHB010000043">
    <property type="protein sequence ID" value="CAK7228329.1"/>
    <property type="molecule type" value="Genomic_DNA"/>
</dbReference>
<name>A0ABP0CAR8_9PEZI</name>
<keyword evidence="5" id="KW-0804">Transcription</keyword>
<comment type="caution">
    <text evidence="9">The sequence shown here is derived from an EMBL/GenBank/DDBJ whole genome shotgun (WGS) entry which is preliminary data.</text>
</comment>
<evidence type="ECO:0000256" key="5">
    <source>
        <dbReference type="ARBA" id="ARBA00023163"/>
    </source>
</evidence>
<keyword evidence="10" id="KW-1185">Reference proteome</keyword>
<evidence type="ECO:0000256" key="4">
    <source>
        <dbReference type="ARBA" id="ARBA00023125"/>
    </source>
</evidence>
<keyword evidence="2" id="KW-0862">Zinc</keyword>
<dbReference type="Pfam" id="PF11951">
    <property type="entry name" value="Fungal_trans_2"/>
    <property type="match status" value="1"/>
</dbReference>
<dbReference type="InterPro" id="IPR001138">
    <property type="entry name" value="Zn2Cys6_DnaBD"/>
</dbReference>
<evidence type="ECO:0000256" key="6">
    <source>
        <dbReference type="ARBA" id="ARBA00023242"/>
    </source>
</evidence>
<dbReference type="Gene3D" id="4.10.240.10">
    <property type="entry name" value="Zn(2)-C6 fungal-type DNA-binding domain"/>
    <property type="match status" value="1"/>
</dbReference>
<dbReference type="PROSITE" id="PS50048">
    <property type="entry name" value="ZN2_CY6_FUNGAL_2"/>
    <property type="match status" value="1"/>
</dbReference>
<dbReference type="SUPFAM" id="SSF57701">
    <property type="entry name" value="Zn2/Cys6 DNA-binding domain"/>
    <property type="match status" value="1"/>
</dbReference>
<dbReference type="PANTHER" id="PTHR37534">
    <property type="entry name" value="TRANSCRIPTIONAL ACTIVATOR PROTEIN UGA3"/>
    <property type="match status" value="1"/>
</dbReference>
<accession>A0ABP0CAR8</accession>
<feature type="domain" description="Zn(2)-C6 fungal-type" evidence="8">
    <location>
        <begin position="12"/>
        <end position="42"/>
    </location>
</feature>
<evidence type="ECO:0000256" key="3">
    <source>
        <dbReference type="ARBA" id="ARBA00023015"/>
    </source>
</evidence>
<evidence type="ECO:0000259" key="8">
    <source>
        <dbReference type="PROSITE" id="PS50048"/>
    </source>
</evidence>
<protein>
    <recommendedName>
        <fullName evidence="8">Zn(2)-C6 fungal-type domain-containing protein</fullName>
    </recommendedName>
</protein>